<protein>
    <recommendedName>
        <fullName evidence="4">HRQ family protein</fullName>
    </recommendedName>
</protein>
<organism evidence="2 3">
    <name type="scientific">Trichodelitschia bisporula</name>
    <dbReference type="NCBI Taxonomy" id="703511"/>
    <lineage>
        <taxon>Eukaryota</taxon>
        <taxon>Fungi</taxon>
        <taxon>Dikarya</taxon>
        <taxon>Ascomycota</taxon>
        <taxon>Pezizomycotina</taxon>
        <taxon>Dothideomycetes</taxon>
        <taxon>Dothideomycetes incertae sedis</taxon>
        <taxon>Phaeotrichales</taxon>
        <taxon>Phaeotrichaceae</taxon>
        <taxon>Trichodelitschia</taxon>
    </lineage>
</organism>
<dbReference type="OrthoDB" id="5043642at2759"/>
<feature type="transmembrane region" description="Helical" evidence="1">
    <location>
        <begin position="6"/>
        <end position="27"/>
    </location>
</feature>
<evidence type="ECO:0000313" key="3">
    <source>
        <dbReference type="Proteomes" id="UP000799640"/>
    </source>
</evidence>
<dbReference type="Pfam" id="PF11927">
    <property type="entry name" value="HODM_asu-like"/>
    <property type="match status" value="1"/>
</dbReference>
<keyword evidence="1" id="KW-0472">Membrane</keyword>
<keyword evidence="1" id="KW-0812">Transmembrane</keyword>
<evidence type="ECO:0008006" key="4">
    <source>
        <dbReference type="Google" id="ProtNLM"/>
    </source>
</evidence>
<sequence>MFPDSMALLILLALGGLFVASWTLFLISKSHKQVLMRRLRLPRRRNSGANTPPRKLSLTPTIKLAASDPNYREVFPPSRRHILTSEPHDDSKILLRALPMTKPFDQADGSEYTPTGFTVNEIRGMGNFPDYAKLSGVPLPQPYWEFDMKKALPRPYRPFRWAYHQTMALKKLEPDWWIELENTYVERIRQRQALLAQYGELVLNYLPGSELACRELMEMALQFLVARYPHYFELDVKAMKFRNKILNTTSDLNVEHPLVVMTNNVPEDFAIMLRDPETGLYHFRAGAICSALGWNIGTKLGMTLGEIHQPIPDYKEKMQFSMDRYFAKKPTDKAIQRGSWGFEVDQPLFMPPGDPHEKHRDVQDENLDPSRVHLRVDWQTLRRLPLSGAVVFNFKALFTPLEYIHDEPYVPSLVLKVLREGSREIMKYKNTWHTEHRAIPMLESFDREQRARGIVERDWEAHTLDESPFYPGWEAKWHRDQGF</sequence>
<dbReference type="EMBL" id="ML996694">
    <property type="protein sequence ID" value="KAF2400719.1"/>
    <property type="molecule type" value="Genomic_DNA"/>
</dbReference>
<accession>A0A6G1HY25</accession>
<dbReference type="AlphaFoldDB" id="A0A6G1HY25"/>
<dbReference type="Proteomes" id="UP000799640">
    <property type="component" value="Unassembled WGS sequence"/>
</dbReference>
<keyword evidence="3" id="KW-1185">Reference proteome</keyword>
<reference evidence="2" key="1">
    <citation type="journal article" date="2020" name="Stud. Mycol.">
        <title>101 Dothideomycetes genomes: a test case for predicting lifestyles and emergence of pathogens.</title>
        <authorList>
            <person name="Haridas S."/>
            <person name="Albert R."/>
            <person name="Binder M."/>
            <person name="Bloem J."/>
            <person name="Labutti K."/>
            <person name="Salamov A."/>
            <person name="Andreopoulos B."/>
            <person name="Baker S."/>
            <person name="Barry K."/>
            <person name="Bills G."/>
            <person name="Bluhm B."/>
            <person name="Cannon C."/>
            <person name="Castanera R."/>
            <person name="Culley D."/>
            <person name="Daum C."/>
            <person name="Ezra D."/>
            <person name="Gonzalez J."/>
            <person name="Henrissat B."/>
            <person name="Kuo A."/>
            <person name="Liang C."/>
            <person name="Lipzen A."/>
            <person name="Lutzoni F."/>
            <person name="Magnuson J."/>
            <person name="Mondo S."/>
            <person name="Nolan M."/>
            <person name="Ohm R."/>
            <person name="Pangilinan J."/>
            <person name="Park H.-J."/>
            <person name="Ramirez L."/>
            <person name="Alfaro M."/>
            <person name="Sun H."/>
            <person name="Tritt A."/>
            <person name="Yoshinaga Y."/>
            <person name="Zwiers L.-H."/>
            <person name="Turgeon B."/>
            <person name="Goodwin S."/>
            <person name="Spatafora J."/>
            <person name="Crous P."/>
            <person name="Grigoriev I."/>
        </authorList>
    </citation>
    <scope>NUCLEOTIDE SEQUENCE</scope>
    <source>
        <strain evidence="2">CBS 262.69</strain>
    </source>
</reference>
<proteinExistence type="predicted"/>
<keyword evidence="1" id="KW-1133">Transmembrane helix</keyword>
<name>A0A6G1HY25_9PEZI</name>
<evidence type="ECO:0000256" key="1">
    <source>
        <dbReference type="SAM" id="Phobius"/>
    </source>
</evidence>
<gene>
    <name evidence="2" type="ORF">EJ06DRAFT_403211</name>
</gene>
<evidence type="ECO:0000313" key="2">
    <source>
        <dbReference type="EMBL" id="KAF2400719.1"/>
    </source>
</evidence>
<dbReference type="InterPro" id="IPR021848">
    <property type="entry name" value="HODM_asu-like"/>
</dbReference>